<feature type="transmembrane region" description="Helical" evidence="1">
    <location>
        <begin position="6"/>
        <end position="25"/>
    </location>
</feature>
<dbReference type="EMBL" id="BART01037971">
    <property type="protein sequence ID" value="GAH12849.1"/>
    <property type="molecule type" value="Genomic_DNA"/>
</dbReference>
<accession>X1E6P0</accession>
<evidence type="ECO:0000256" key="1">
    <source>
        <dbReference type="SAM" id="Phobius"/>
    </source>
</evidence>
<keyword evidence="1" id="KW-0812">Transmembrane</keyword>
<proteinExistence type="predicted"/>
<dbReference type="AlphaFoldDB" id="X1E6P0"/>
<reference evidence="2" key="1">
    <citation type="journal article" date="2014" name="Front. Microbiol.">
        <title>High frequency of phylogenetically diverse reductive dehalogenase-homologous genes in deep subseafloor sedimentary metagenomes.</title>
        <authorList>
            <person name="Kawai M."/>
            <person name="Futagami T."/>
            <person name="Toyoda A."/>
            <person name="Takaki Y."/>
            <person name="Nishi S."/>
            <person name="Hori S."/>
            <person name="Arai W."/>
            <person name="Tsubouchi T."/>
            <person name="Morono Y."/>
            <person name="Uchiyama I."/>
            <person name="Ito T."/>
            <person name="Fujiyama A."/>
            <person name="Inagaki F."/>
            <person name="Takami H."/>
        </authorList>
    </citation>
    <scope>NUCLEOTIDE SEQUENCE</scope>
    <source>
        <strain evidence="2">Expedition CK06-06</strain>
    </source>
</reference>
<keyword evidence="1" id="KW-0472">Membrane</keyword>
<organism evidence="2">
    <name type="scientific">marine sediment metagenome</name>
    <dbReference type="NCBI Taxonomy" id="412755"/>
    <lineage>
        <taxon>unclassified sequences</taxon>
        <taxon>metagenomes</taxon>
        <taxon>ecological metagenomes</taxon>
    </lineage>
</organism>
<keyword evidence="1" id="KW-1133">Transmembrane helix</keyword>
<protein>
    <submittedName>
        <fullName evidence="2">Uncharacterized protein</fullName>
    </submittedName>
</protein>
<comment type="caution">
    <text evidence="2">The sequence shown here is derived from an EMBL/GenBank/DDBJ whole genome shotgun (WGS) entry which is preliminary data.</text>
</comment>
<name>X1E6P0_9ZZZZ</name>
<gene>
    <name evidence="2" type="ORF">S01H4_63237</name>
</gene>
<evidence type="ECO:0000313" key="2">
    <source>
        <dbReference type="EMBL" id="GAH12849.1"/>
    </source>
</evidence>
<sequence length="43" mass="5286">MGLDFGDWVVLLWIAWSFGNLVHLYRENLEEIHGKDWEKRKKR</sequence>